<dbReference type="SUPFAM" id="SSF53756">
    <property type="entry name" value="UDP-Glycosyltransferase/glycogen phosphorylase"/>
    <property type="match status" value="1"/>
</dbReference>
<dbReference type="Proteomes" id="UP000672934">
    <property type="component" value="Unassembled WGS sequence"/>
</dbReference>
<keyword evidence="2" id="KW-0808">Transferase</keyword>
<dbReference type="Pfam" id="PF01075">
    <property type="entry name" value="Glyco_transf_9"/>
    <property type="match status" value="1"/>
</dbReference>
<protein>
    <submittedName>
        <fullName evidence="3">Uncharacterized protein</fullName>
    </submittedName>
</protein>
<sequence>MLTHRLCSLIGGDVVNLAGATLLGELAALIAHARLLLCNDTGPSHLAAALDTPSVVVSCGGDGGRWAPLDITLHQVLASYPPCRPCGWQKCPLRHECATAITVEAVEAAALGLASRDHDLHA</sequence>
<dbReference type="Gene3D" id="3.40.50.2000">
    <property type="entry name" value="Glycogen Phosphorylase B"/>
    <property type="match status" value="1"/>
</dbReference>
<proteinExistence type="predicted"/>
<gene>
    <name evidence="3" type="ORF">LMG31506_03639</name>
</gene>
<dbReference type="CDD" id="cd03789">
    <property type="entry name" value="GT9_LPS_heptosyltransferase"/>
    <property type="match status" value="1"/>
</dbReference>
<dbReference type="PANTHER" id="PTHR30160">
    <property type="entry name" value="TETRAACYLDISACCHARIDE 4'-KINASE-RELATED"/>
    <property type="match status" value="1"/>
</dbReference>
<dbReference type="InterPro" id="IPR002201">
    <property type="entry name" value="Glyco_trans_9"/>
</dbReference>
<dbReference type="GO" id="GO:0009244">
    <property type="term" value="P:lipopolysaccharide core region biosynthetic process"/>
    <property type="evidence" value="ECO:0007669"/>
    <property type="project" value="TreeGrafter"/>
</dbReference>
<accession>A0A916IX31</accession>
<evidence type="ECO:0000313" key="3">
    <source>
        <dbReference type="EMBL" id="CAG2147481.1"/>
    </source>
</evidence>
<name>A0A916IX31_9BURK</name>
<evidence type="ECO:0000256" key="1">
    <source>
        <dbReference type="ARBA" id="ARBA00022676"/>
    </source>
</evidence>
<comment type="caution">
    <text evidence="3">The sequence shown here is derived from an EMBL/GenBank/DDBJ whole genome shotgun (WGS) entry which is preliminary data.</text>
</comment>
<reference evidence="3" key="1">
    <citation type="submission" date="2021-03" db="EMBL/GenBank/DDBJ databases">
        <authorList>
            <person name="Peeters C."/>
        </authorList>
    </citation>
    <scope>NUCLEOTIDE SEQUENCE</scope>
    <source>
        <strain evidence="3">LMG 31506</strain>
    </source>
</reference>
<dbReference type="EMBL" id="CAJPUY010000012">
    <property type="protein sequence ID" value="CAG2147481.1"/>
    <property type="molecule type" value="Genomic_DNA"/>
</dbReference>
<dbReference type="AlphaFoldDB" id="A0A916IX31"/>
<evidence type="ECO:0000256" key="2">
    <source>
        <dbReference type="ARBA" id="ARBA00022679"/>
    </source>
</evidence>
<organism evidence="3 4">
    <name type="scientific">Cupriavidus yeoncheonensis</name>
    <dbReference type="NCBI Taxonomy" id="1462994"/>
    <lineage>
        <taxon>Bacteria</taxon>
        <taxon>Pseudomonadati</taxon>
        <taxon>Pseudomonadota</taxon>
        <taxon>Betaproteobacteria</taxon>
        <taxon>Burkholderiales</taxon>
        <taxon>Burkholderiaceae</taxon>
        <taxon>Cupriavidus</taxon>
    </lineage>
</organism>
<dbReference type="InterPro" id="IPR051199">
    <property type="entry name" value="LPS_LOS_Heptosyltrfase"/>
</dbReference>
<evidence type="ECO:0000313" key="4">
    <source>
        <dbReference type="Proteomes" id="UP000672934"/>
    </source>
</evidence>
<keyword evidence="1" id="KW-0328">Glycosyltransferase</keyword>
<keyword evidence="4" id="KW-1185">Reference proteome</keyword>
<dbReference type="GO" id="GO:0008713">
    <property type="term" value="F:ADP-heptose-lipopolysaccharide heptosyltransferase activity"/>
    <property type="evidence" value="ECO:0007669"/>
    <property type="project" value="TreeGrafter"/>
</dbReference>
<dbReference type="PANTHER" id="PTHR30160:SF1">
    <property type="entry name" value="LIPOPOLYSACCHARIDE 1,2-N-ACETYLGLUCOSAMINETRANSFERASE-RELATED"/>
    <property type="match status" value="1"/>
</dbReference>
<dbReference type="GO" id="GO:0005829">
    <property type="term" value="C:cytosol"/>
    <property type="evidence" value="ECO:0007669"/>
    <property type="project" value="TreeGrafter"/>
</dbReference>